<dbReference type="Gene3D" id="3.10.20.30">
    <property type="match status" value="1"/>
</dbReference>
<dbReference type="GO" id="GO:0051536">
    <property type="term" value="F:iron-sulfur cluster binding"/>
    <property type="evidence" value="ECO:0007669"/>
    <property type="project" value="InterPro"/>
</dbReference>
<dbReference type="GO" id="GO:0016491">
    <property type="term" value="F:oxidoreductase activity"/>
    <property type="evidence" value="ECO:0007669"/>
    <property type="project" value="InterPro"/>
</dbReference>
<feature type="non-terminal residue" evidence="3">
    <location>
        <position position="205"/>
    </location>
</feature>
<dbReference type="InterPro" id="IPR008333">
    <property type="entry name" value="Cbr1-like_FAD-bd_dom"/>
</dbReference>
<dbReference type="PANTHER" id="PTHR47354:SF5">
    <property type="entry name" value="PROTEIN RFBI"/>
    <property type="match status" value="1"/>
</dbReference>
<dbReference type="InterPro" id="IPR017938">
    <property type="entry name" value="Riboflavin_synthase-like_b-brl"/>
</dbReference>
<dbReference type="Pfam" id="PF00970">
    <property type="entry name" value="FAD_binding_6"/>
    <property type="match status" value="1"/>
</dbReference>
<organism evidence="3">
    <name type="scientific">hydrothermal vent metagenome</name>
    <dbReference type="NCBI Taxonomy" id="652676"/>
    <lineage>
        <taxon>unclassified sequences</taxon>
        <taxon>metagenomes</taxon>
        <taxon>ecological metagenomes</taxon>
    </lineage>
</organism>
<dbReference type="SUPFAM" id="SSF54292">
    <property type="entry name" value="2Fe-2S ferredoxin-like"/>
    <property type="match status" value="1"/>
</dbReference>
<dbReference type="PROSITE" id="PS51384">
    <property type="entry name" value="FAD_FR"/>
    <property type="match status" value="1"/>
</dbReference>
<dbReference type="CDD" id="cd00207">
    <property type="entry name" value="fer2"/>
    <property type="match status" value="1"/>
</dbReference>
<dbReference type="InterPro" id="IPR036010">
    <property type="entry name" value="2Fe-2S_ferredoxin-like_sf"/>
</dbReference>
<dbReference type="AlphaFoldDB" id="A0A3B0XYQ0"/>
<name>A0A3B0XYQ0_9ZZZZ</name>
<accession>A0A3B0XYQ0</accession>
<dbReference type="SUPFAM" id="SSF63380">
    <property type="entry name" value="Riboflavin synthase domain-like"/>
    <property type="match status" value="1"/>
</dbReference>
<evidence type="ECO:0000259" key="2">
    <source>
        <dbReference type="PROSITE" id="PS51384"/>
    </source>
</evidence>
<evidence type="ECO:0008006" key="4">
    <source>
        <dbReference type="Google" id="ProtNLM"/>
    </source>
</evidence>
<dbReference type="InterPro" id="IPR017927">
    <property type="entry name" value="FAD-bd_FR_type"/>
</dbReference>
<proteinExistence type="predicted"/>
<dbReference type="InterPro" id="IPR050415">
    <property type="entry name" value="MRET"/>
</dbReference>
<dbReference type="EMBL" id="UOFG01000144">
    <property type="protein sequence ID" value="VAW61306.1"/>
    <property type="molecule type" value="Genomic_DNA"/>
</dbReference>
<dbReference type="InterPro" id="IPR012675">
    <property type="entry name" value="Beta-grasp_dom_sf"/>
</dbReference>
<dbReference type="PROSITE" id="PS51085">
    <property type="entry name" value="2FE2S_FER_2"/>
    <property type="match status" value="1"/>
</dbReference>
<dbReference type="PANTHER" id="PTHR47354">
    <property type="entry name" value="NADH OXIDOREDUCTASE HCR"/>
    <property type="match status" value="1"/>
</dbReference>
<reference evidence="3" key="1">
    <citation type="submission" date="2018-06" db="EMBL/GenBank/DDBJ databases">
        <authorList>
            <person name="Zhirakovskaya E."/>
        </authorList>
    </citation>
    <scope>NUCLEOTIDE SEQUENCE</scope>
</reference>
<evidence type="ECO:0000313" key="3">
    <source>
        <dbReference type="EMBL" id="VAW61306.1"/>
    </source>
</evidence>
<dbReference type="InterPro" id="IPR001041">
    <property type="entry name" value="2Fe-2S_ferredoxin-type"/>
</dbReference>
<evidence type="ECO:0000259" key="1">
    <source>
        <dbReference type="PROSITE" id="PS51085"/>
    </source>
</evidence>
<dbReference type="Gene3D" id="2.40.30.10">
    <property type="entry name" value="Translation factors"/>
    <property type="match status" value="1"/>
</dbReference>
<dbReference type="Pfam" id="PF00111">
    <property type="entry name" value="Fer2"/>
    <property type="match status" value="1"/>
</dbReference>
<sequence length="205" mass="22840">MPYKISCNGQIYTCRDNESILNASLRHAIKLKFSCRKGSCQVCLMQCTAGNIPADSQKGLRNQYIEKNYFLPCSCYPTGDMEIAEIPLNDLYHSAIIHQKEIITSDICRLLIEPSQEIAYQPGQYINLQRLADGLTRSYSLVSHPDDYFIELHIKKMHGGVLSNWIYNELTVGTEVLLQGPAGQCTYPQITDNTATIVLAGSGTG</sequence>
<feature type="domain" description="FAD-binding FR-type" evidence="2">
    <location>
        <begin position="90"/>
        <end position="188"/>
    </location>
</feature>
<feature type="domain" description="2Fe-2S ferredoxin-type" evidence="1">
    <location>
        <begin position="1"/>
        <end position="89"/>
    </location>
</feature>
<protein>
    <recommendedName>
        <fullName evidence="4">2-polyprenylphenol hydroxylase and related flavodoxin oxidoreductases / CDP-6-deoxy-delta-3,4-glucoseen reductase-like</fullName>
    </recommendedName>
</protein>
<gene>
    <name evidence="3" type="ORF">MNBD_GAMMA11-2418</name>
</gene>